<dbReference type="CDD" id="cd00293">
    <property type="entry name" value="USP-like"/>
    <property type="match status" value="2"/>
</dbReference>
<sequence>MKKILVATDFSARSDRAIRRATLLAREFGATVTLVHVVDDDQPRQLVESESEIAEGILAGQCASLREIDGLDCDFLIEPGDPFEGIAAAAGRLAPDLLVIGAHRRQALRDMFAGTTAERTVRNQERPVAMANAVPAGPWRHVLVGIDLSDNAAAALDAVKALGIADKAVVTALHVFDAPGTALIAHSAMTRDEADVYVAGERARAERKLAAFLERTGHAPDHAVLRFNETSVGAVLAETARELSADLIVVGTGIRPGISRTLLGSTTDEVFRICEKDVMAVPAR</sequence>
<evidence type="ECO:0000256" key="1">
    <source>
        <dbReference type="ARBA" id="ARBA00008791"/>
    </source>
</evidence>
<evidence type="ECO:0000256" key="3">
    <source>
        <dbReference type="ARBA" id="ARBA00022840"/>
    </source>
</evidence>
<evidence type="ECO:0000313" key="5">
    <source>
        <dbReference type="EMBL" id="QKV19384.1"/>
    </source>
</evidence>
<comment type="similarity">
    <text evidence="1">Belongs to the universal stress protein A family.</text>
</comment>
<evidence type="ECO:0000259" key="4">
    <source>
        <dbReference type="Pfam" id="PF00582"/>
    </source>
</evidence>
<proteinExistence type="inferred from homology"/>
<dbReference type="InterPro" id="IPR014729">
    <property type="entry name" value="Rossmann-like_a/b/a_fold"/>
</dbReference>
<dbReference type="Gene3D" id="3.40.50.620">
    <property type="entry name" value="HUPs"/>
    <property type="match status" value="2"/>
</dbReference>
<dbReference type="Pfam" id="PF00582">
    <property type="entry name" value="Usp"/>
    <property type="match status" value="2"/>
</dbReference>
<keyword evidence="6" id="KW-1185">Reference proteome</keyword>
<protein>
    <submittedName>
        <fullName evidence="5">Universal stress protein</fullName>
    </submittedName>
</protein>
<gene>
    <name evidence="5" type="ORF">HTY61_13405</name>
</gene>
<dbReference type="PANTHER" id="PTHR46268">
    <property type="entry name" value="STRESS RESPONSE PROTEIN NHAX"/>
    <property type="match status" value="1"/>
</dbReference>
<organism evidence="5 6">
    <name type="scientific">Oricola thermophila</name>
    <dbReference type="NCBI Taxonomy" id="2742145"/>
    <lineage>
        <taxon>Bacteria</taxon>
        <taxon>Pseudomonadati</taxon>
        <taxon>Pseudomonadota</taxon>
        <taxon>Alphaproteobacteria</taxon>
        <taxon>Hyphomicrobiales</taxon>
        <taxon>Ahrensiaceae</taxon>
        <taxon>Oricola</taxon>
    </lineage>
</organism>
<keyword evidence="2" id="KW-0547">Nucleotide-binding</keyword>
<keyword evidence="3" id="KW-0067">ATP-binding</keyword>
<dbReference type="AlphaFoldDB" id="A0A6N1VEV8"/>
<dbReference type="EMBL" id="CP054836">
    <property type="protein sequence ID" value="QKV19384.1"/>
    <property type="molecule type" value="Genomic_DNA"/>
</dbReference>
<feature type="domain" description="UspA" evidence="4">
    <location>
        <begin position="139"/>
        <end position="282"/>
    </location>
</feature>
<dbReference type="RefSeq" id="WP_175277276.1">
    <property type="nucleotide sequence ID" value="NZ_CP054836.1"/>
</dbReference>
<dbReference type="PRINTS" id="PR01438">
    <property type="entry name" value="UNVRSLSTRESS"/>
</dbReference>
<dbReference type="InterPro" id="IPR006015">
    <property type="entry name" value="Universal_stress_UspA"/>
</dbReference>
<evidence type="ECO:0000313" key="6">
    <source>
        <dbReference type="Proteomes" id="UP000509367"/>
    </source>
</evidence>
<accession>A0A6N1VEV8</accession>
<evidence type="ECO:0000256" key="2">
    <source>
        <dbReference type="ARBA" id="ARBA00022741"/>
    </source>
</evidence>
<dbReference type="GO" id="GO:0005524">
    <property type="term" value="F:ATP binding"/>
    <property type="evidence" value="ECO:0007669"/>
    <property type="project" value="UniProtKB-KW"/>
</dbReference>
<dbReference type="PANTHER" id="PTHR46268:SF27">
    <property type="entry name" value="UNIVERSAL STRESS PROTEIN RV2623"/>
    <property type="match status" value="1"/>
</dbReference>
<feature type="domain" description="UspA" evidence="4">
    <location>
        <begin position="1"/>
        <end position="130"/>
    </location>
</feature>
<dbReference type="Proteomes" id="UP000509367">
    <property type="component" value="Chromosome"/>
</dbReference>
<dbReference type="SUPFAM" id="SSF52402">
    <property type="entry name" value="Adenine nucleotide alpha hydrolases-like"/>
    <property type="match status" value="2"/>
</dbReference>
<name>A0A6N1VEV8_9HYPH</name>
<dbReference type="InterPro" id="IPR006016">
    <property type="entry name" value="UspA"/>
</dbReference>
<dbReference type="KEGG" id="orm:HTY61_13405"/>
<reference evidence="5 6" key="1">
    <citation type="submission" date="2020-06" db="EMBL/GenBank/DDBJ databases">
        <title>Oricola thermophila sp. nov. isolated from a tidal sediments.</title>
        <authorList>
            <person name="Kwon K.K."/>
            <person name="Yang S.-H."/>
            <person name="Park M.-J."/>
        </authorList>
    </citation>
    <scope>NUCLEOTIDE SEQUENCE [LARGE SCALE GENOMIC DNA]</scope>
    <source>
        <strain evidence="5 6">MEBiC13590</strain>
    </source>
</reference>